<dbReference type="Proteomes" id="UP000663870">
    <property type="component" value="Unassembled WGS sequence"/>
</dbReference>
<evidence type="ECO:0000256" key="1">
    <source>
        <dbReference type="SAM" id="Phobius"/>
    </source>
</evidence>
<comment type="caution">
    <text evidence="2">The sequence shown here is derived from an EMBL/GenBank/DDBJ whole genome shotgun (WGS) entry which is preliminary data.</text>
</comment>
<sequence>MSHVSELLRSSLIFGSIFTVLFGISISSLFLGFTKYDECPFQPLLPQGLLGFGFIGSICSIIALILVVLSFVKVDDSGTHLLYLLGAIILVMIYGISAFILTSMIVFLFRTDYSHCQLENPTDLKSFCHAWIYNFCHVFATTVAALALTFFIWLVRFFGHKFFKYLGKN</sequence>
<feature type="transmembrane region" description="Helical" evidence="1">
    <location>
        <begin position="45"/>
        <end position="69"/>
    </location>
</feature>
<evidence type="ECO:0000313" key="2">
    <source>
        <dbReference type="EMBL" id="CAF1083717.1"/>
    </source>
</evidence>
<feature type="transmembrane region" description="Helical" evidence="1">
    <location>
        <begin position="81"/>
        <end position="110"/>
    </location>
</feature>
<gene>
    <name evidence="2" type="ORF">JXQ802_LOCUS18319</name>
</gene>
<feature type="transmembrane region" description="Helical" evidence="1">
    <location>
        <begin position="12"/>
        <end position="33"/>
    </location>
</feature>
<dbReference type="EMBL" id="CAJNOL010000479">
    <property type="protein sequence ID" value="CAF1083717.1"/>
    <property type="molecule type" value="Genomic_DNA"/>
</dbReference>
<proteinExistence type="predicted"/>
<feature type="transmembrane region" description="Helical" evidence="1">
    <location>
        <begin position="130"/>
        <end position="155"/>
    </location>
</feature>
<organism evidence="2 3">
    <name type="scientific">Rotaria sordida</name>
    <dbReference type="NCBI Taxonomy" id="392033"/>
    <lineage>
        <taxon>Eukaryota</taxon>
        <taxon>Metazoa</taxon>
        <taxon>Spiralia</taxon>
        <taxon>Gnathifera</taxon>
        <taxon>Rotifera</taxon>
        <taxon>Eurotatoria</taxon>
        <taxon>Bdelloidea</taxon>
        <taxon>Philodinida</taxon>
        <taxon>Philodinidae</taxon>
        <taxon>Rotaria</taxon>
    </lineage>
</organism>
<evidence type="ECO:0000313" key="3">
    <source>
        <dbReference type="Proteomes" id="UP000663870"/>
    </source>
</evidence>
<name>A0A814MTE6_9BILA</name>
<dbReference type="AlphaFoldDB" id="A0A814MTE6"/>
<keyword evidence="1" id="KW-1133">Transmembrane helix</keyword>
<accession>A0A814MTE6</accession>
<reference evidence="2" key="1">
    <citation type="submission" date="2021-02" db="EMBL/GenBank/DDBJ databases">
        <authorList>
            <person name="Nowell W R."/>
        </authorList>
    </citation>
    <scope>NUCLEOTIDE SEQUENCE</scope>
</reference>
<keyword evidence="3" id="KW-1185">Reference proteome</keyword>
<keyword evidence="1" id="KW-0812">Transmembrane</keyword>
<protein>
    <submittedName>
        <fullName evidence="2">Uncharacterized protein</fullName>
    </submittedName>
</protein>
<keyword evidence="1" id="KW-0472">Membrane</keyword>